<name>A0A517YFG4_9BACT</name>
<evidence type="ECO:0000313" key="2">
    <source>
        <dbReference type="EMBL" id="QDU28975.1"/>
    </source>
</evidence>
<organism evidence="2 3">
    <name type="scientific">Anatilimnocola aggregata</name>
    <dbReference type="NCBI Taxonomy" id="2528021"/>
    <lineage>
        <taxon>Bacteria</taxon>
        <taxon>Pseudomonadati</taxon>
        <taxon>Planctomycetota</taxon>
        <taxon>Planctomycetia</taxon>
        <taxon>Pirellulales</taxon>
        <taxon>Pirellulaceae</taxon>
        <taxon>Anatilimnocola</taxon>
    </lineage>
</organism>
<dbReference type="AlphaFoldDB" id="A0A517YFG4"/>
<dbReference type="Proteomes" id="UP000315017">
    <property type="component" value="Chromosome"/>
</dbReference>
<evidence type="ECO:0000256" key="1">
    <source>
        <dbReference type="SAM" id="Phobius"/>
    </source>
</evidence>
<keyword evidence="1" id="KW-0472">Membrane</keyword>
<feature type="transmembrane region" description="Helical" evidence="1">
    <location>
        <begin position="211"/>
        <end position="234"/>
    </location>
</feature>
<dbReference type="KEGG" id="aagg:ETAA8_40810"/>
<accession>A0A517YFG4</accession>
<feature type="transmembrane region" description="Helical" evidence="1">
    <location>
        <begin position="140"/>
        <end position="158"/>
    </location>
</feature>
<feature type="transmembrane region" description="Helical" evidence="1">
    <location>
        <begin position="72"/>
        <end position="90"/>
    </location>
</feature>
<sequence>MGASPQESLLLDFGTYARFFLGVPLLLAAEQIVGPHLRSAGLQFVQGGFVRQDDYPAFDQAIARAAKWRESVWAEIIILALAVTGAWLFTPETLTGDVIASWRSPNFPGAPLSISFAALWYRLVAVPILQFFWYRWLWRLLVWANFLWSVSRLNLNLVCTHADQAGGLGFLGVAHTSLGVFAFAMSSVLSAEAAFLIVFQKADIATFQVPYVVVVVIVELMFLGPLLIFTPTLIRTRLAWVREYGLLVTRYNRAFHEKWIMGQAAADERLLGTADIQSLADLGSSFEYLRAMKVVPFSLRAARQLALVTSLPSLPLILLVVPINQILQLLTKVVF</sequence>
<reference evidence="2 3" key="1">
    <citation type="submission" date="2019-02" db="EMBL/GenBank/DDBJ databases">
        <title>Deep-cultivation of Planctomycetes and their phenomic and genomic characterization uncovers novel biology.</title>
        <authorList>
            <person name="Wiegand S."/>
            <person name="Jogler M."/>
            <person name="Boedeker C."/>
            <person name="Pinto D."/>
            <person name="Vollmers J."/>
            <person name="Rivas-Marin E."/>
            <person name="Kohn T."/>
            <person name="Peeters S.H."/>
            <person name="Heuer A."/>
            <person name="Rast P."/>
            <person name="Oberbeckmann S."/>
            <person name="Bunk B."/>
            <person name="Jeske O."/>
            <person name="Meyerdierks A."/>
            <person name="Storesund J.E."/>
            <person name="Kallscheuer N."/>
            <person name="Luecker S."/>
            <person name="Lage O.M."/>
            <person name="Pohl T."/>
            <person name="Merkel B.J."/>
            <person name="Hornburger P."/>
            <person name="Mueller R.-W."/>
            <person name="Bruemmer F."/>
            <person name="Labrenz M."/>
            <person name="Spormann A.M."/>
            <person name="Op den Camp H."/>
            <person name="Overmann J."/>
            <person name="Amann R."/>
            <person name="Jetten M.S.M."/>
            <person name="Mascher T."/>
            <person name="Medema M.H."/>
            <person name="Devos D.P."/>
            <person name="Kaster A.-K."/>
            <person name="Ovreas L."/>
            <person name="Rohde M."/>
            <person name="Galperin M.Y."/>
            <person name="Jogler C."/>
        </authorList>
    </citation>
    <scope>NUCLEOTIDE SEQUENCE [LARGE SCALE GENOMIC DNA]</scope>
    <source>
        <strain evidence="2 3">ETA_A8</strain>
    </source>
</reference>
<gene>
    <name evidence="2" type="ORF">ETAA8_40810</name>
</gene>
<evidence type="ECO:0000313" key="3">
    <source>
        <dbReference type="Proteomes" id="UP000315017"/>
    </source>
</evidence>
<feature type="transmembrane region" description="Helical" evidence="1">
    <location>
        <begin position="305"/>
        <end position="327"/>
    </location>
</feature>
<feature type="transmembrane region" description="Helical" evidence="1">
    <location>
        <begin position="110"/>
        <end position="133"/>
    </location>
</feature>
<feature type="transmembrane region" description="Helical" evidence="1">
    <location>
        <begin position="178"/>
        <end position="199"/>
    </location>
</feature>
<protein>
    <submittedName>
        <fullName evidence="2">Uncharacterized protein</fullName>
    </submittedName>
</protein>
<keyword evidence="3" id="KW-1185">Reference proteome</keyword>
<keyword evidence="1" id="KW-1133">Transmembrane helix</keyword>
<proteinExistence type="predicted"/>
<keyword evidence="1" id="KW-0812">Transmembrane</keyword>
<dbReference type="EMBL" id="CP036274">
    <property type="protein sequence ID" value="QDU28975.1"/>
    <property type="molecule type" value="Genomic_DNA"/>
</dbReference>